<feature type="compositionally biased region" description="Gly residues" evidence="1">
    <location>
        <begin position="52"/>
        <end position="61"/>
    </location>
</feature>
<dbReference type="InParanoid" id="A0A162X1L7"/>
<feature type="compositionally biased region" description="Gly residues" evidence="1">
    <location>
        <begin position="25"/>
        <end position="44"/>
    </location>
</feature>
<dbReference type="VEuPathDB" id="FungiDB:PHYBLDRAFT_146975"/>
<name>A0A162X1L7_PHYB8</name>
<evidence type="ECO:0000313" key="2">
    <source>
        <dbReference type="EMBL" id="OAD71995.1"/>
    </source>
</evidence>
<feature type="region of interest" description="Disordered" evidence="1">
    <location>
        <begin position="1"/>
        <end position="61"/>
    </location>
</feature>
<evidence type="ECO:0000256" key="1">
    <source>
        <dbReference type="SAM" id="MobiDB-lite"/>
    </source>
</evidence>
<dbReference type="AlphaFoldDB" id="A0A162X1L7"/>
<feature type="compositionally biased region" description="Basic and acidic residues" evidence="1">
    <location>
        <begin position="1"/>
        <end position="10"/>
    </location>
</feature>
<organism evidence="2 3">
    <name type="scientific">Phycomyces blakesleeanus (strain ATCC 8743b / DSM 1359 / FGSC 10004 / NBRC 33097 / NRRL 1555)</name>
    <dbReference type="NCBI Taxonomy" id="763407"/>
    <lineage>
        <taxon>Eukaryota</taxon>
        <taxon>Fungi</taxon>
        <taxon>Fungi incertae sedis</taxon>
        <taxon>Mucoromycota</taxon>
        <taxon>Mucoromycotina</taxon>
        <taxon>Mucoromycetes</taxon>
        <taxon>Mucorales</taxon>
        <taxon>Phycomycetaceae</taxon>
        <taxon>Phycomyces</taxon>
    </lineage>
</organism>
<evidence type="ECO:0000313" key="3">
    <source>
        <dbReference type="Proteomes" id="UP000077315"/>
    </source>
</evidence>
<dbReference type="Proteomes" id="UP000077315">
    <property type="component" value="Unassembled WGS sequence"/>
</dbReference>
<accession>A0A162X1L7</accession>
<gene>
    <name evidence="2" type="ORF">PHYBLDRAFT_146975</name>
</gene>
<dbReference type="GeneID" id="28992679"/>
<dbReference type="EMBL" id="KV440984">
    <property type="protein sequence ID" value="OAD71995.1"/>
    <property type="molecule type" value="Genomic_DNA"/>
</dbReference>
<sequence>MKIHLVDTRHPLPQTSGSSGFDLSGFGGSGSGSGGSGGPGGSGGSDEFSGSGPHGSGFGGSGPVAGLAGSSGPQTYCCFWCEEEVSFADTHNQPKVSVSEDAAVNMVETAPVYAAECARVVDPLSSKGPYTHNKGKAVDKTVPLHSLLNTLPLLQQHLYAQGQLNTFPTNDTYMTPAPDLSLEKPP</sequence>
<dbReference type="RefSeq" id="XP_018290035.1">
    <property type="nucleotide sequence ID" value="XM_018431773.1"/>
</dbReference>
<proteinExistence type="predicted"/>
<protein>
    <submittedName>
        <fullName evidence="2">Uncharacterized protein</fullName>
    </submittedName>
</protein>
<reference evidence="3" key="1">
    <citation type="submission" date="2015-06" db="EMBL/GenBank/DDBJ databases">
        <title>Expansion of signal transduction pathways in fungi by whole-genome duplication.</title>
        <authorList>
            <consortium name="DOE Joint Genome Institute"/>
            <person name="Corrochano L.M."/>
            <person name="Kuo A."/>
            <person name="Marcet-Houben M."/>
            <person name="Polaino S."/>
            <person name="Salamov A."/>
            <person name="Villalobos J.M."/>
            <person name="Alvarez M.I."/>
            <person name="Avalos J."/>
            <person name="Benito E.P."/>
            <person name="Benoit I."/>
            <person name="Burger G."/>
            <person name="Camino L.P."/>
            <person name="Canovas D."/>
            <person name="Cerda-Olmedo E."/>
            <person name="Cheng J.-F."/>
            <person name="Dominguez A."/>
            <person name="Elias M."/>
            <person name="Eslava A.P."/>
            <person name="Glaser F."/>
            <person name="Grimwood J."/>
            <person name="Gutierrez G."/>
            <person name="Heitman J."/>
            <person name="Henrissat B."/>
            <person name="Iturriaga E.A."/>
            <person name="Lang B.F."/>
            <person name="Lavin J.L."/>
            <person name="Lee S."/>
            <person name="Li W."/>
            <person name="Lindquist E."/>
            <person name="Lopez-Garcia S."/>
            <person name="Luque E.M."/>
            <person name="Marcos A.T."/>
            <person name="Martin J."/>
            <person name="McCluskey K."/>
            <person name="Medina H.R."/>
            <person name="Miralles-Duran A."/>
            <person name="Miyazaki A."/>
            <person name="Munoz-Torres E."/>
            <person name="Oguiza J.A."/>
            <person name="Ohm R."/>
            <person name="Olmedo M."/>
            <person name="Orejas M."/>
            <person name="Ortiz-Castellanos L."/>
            <person name="Pisabarro A.G."/>
            <person name="Rodriguez-Romero J."/>
            <person name="Ruiz-Herrera J."/>
            <person name="Ruiz-Vazquez R."/>
            <person name="Sanz C."/>
            <person name="Schackwitz W."/>
            <person name="Schmutz J."/>
            <person name="Shahriari M."/>
            <person name="Shelest E."/>
            <person name="Silva-Franco F."/>
            <person name="Soanes D."/>
            <person name="Syed K."/>
            <person name="Tagua V.G."/>
            <person name="Talbot N.J."/>
            <person name="Thon M."/>
            <person name="De vries R.P."/>
            <person name="Wiebenga A."/>
            <person name="Yadav J.S."/>
            <person name="Braun E.L."/>
            <person name="Baker S."/>
            <person name="Garre V."/>
            <person name="Horwitz B."/>
            <person name="Torres-Martinez S."/>
            <person name="Idnurm A."/>
            <person name="Herrera-Estrella A."/>
            <person name="Gabaldon T."/>
            <person name="Grigoriev I.V."/>
        </authorList>
    </citation>
    <scope>NUCLEOTIDE SEQUENCE [LARGE SCALE GENOMIC DNA]</scope>
    <source>
        <strain evidence="3">NRRL 1555(-)</strain>
    </source>
</reference>
<keyword evidence="3" id="KW-1185">Reference proteome</keyword>